<evidence type="ECO:0000256" key="6">
    <source>
        <dbReference type="SAM" id="Phobius"/>
    </source>
</evidence>
<evidence type="ECO:0000256" key="5">
    <source>
        <dbReference type="SAM" id="MobiDB-lite"/>
    </source>
</evidence>
<dbReference type="InterPro" id="IPR006614">
    <property type="entry name" value="Peroxin/Ferlin"/>
</dbReference>
<name>A0A9P8PCJ7_9ASCO</name>
<keyword evidence="3 6" id="KW-1133">Transmembrane helix</keyword>
<sequence>METRNTHLNFLVKSSSLSSSSQLSSHKWSCCTAPSDFSSVQSVVSSMASDSKHLPSSGKSSNSSSSSNVLIVFDGSFTGQLLNMSPVVTSALYTAFPIIYLLDKALAFVTWTNSDPYSNFITIAIYVMVVKYWSVASNTVLAALIALTVCVICWFLTTSIEDMRSEDEPPTVEEIIDTLSNMQARFQCFVKPLESLAIRSRSDVFNLCFSMVAITPFYIWIMTRIFNVRWFLLVVGVFALSFHSSWALATRHLIWRSVLLRRIFIFATGLRFSLEDKDVELSVFGDFQVSEAAPGKTIEFRVLENQRRWVGVGWSEIMLPFERTSFTYENLEKSCDSLDKFQFPNLPQKQCRWKWLEESWKSDKSFSHGSDWMYYNNNWEDPATEDSLTKFTRSRLWKRRAIVVLDKDHSQNDMAPDIVETKTSGPSEPYSVDRIRLEAIESRRQDCAKIVGERKRKLAELYCVSRLPLLPISNDQVLQIEDKLMAFLEKNDLENGREFNIAILTHENQNRRPSPPQSQPQSADLLESKEPALKKQKTDNATERTESSVEEIQKKSAEPVATVSKKSNDSTNQDNSTLSSLIHLYEATQQPHRNDEKSKRDLDYENVDIDKLLIMLLPELKPHKIPEARSLTELYYHQQTLQLPKLLLRAHKSLTTESYETALVEGKISVLYSRMEELKRKHSWSLRQPKKSIDPFLARSKKTHWDHLLSEMKWLSTDFKQGRRFKMVQSYYIAEAVKEYWKYGKVCCIKRKQIRLLSDEEIEKIMNPQPSAIEEPEKPEEPQEPAIESEQKSEAASEAIESITVKPDTEEATEAPVSEPQDEVMVDAPSEQPAAETAEKEAQVVTPEELIKQAQSASA</sequence>
<keyword evidence="4 6" id="KW-0472">Membrane</keyword>
<evidence type="ECO:0000313" key="9">
    <source>
        <dbReference type="Proteomes" id="UP000769157"/>
    </source>
</evidence>
<dbReference type="GO" id="GO:0012505">
    <property type="term" value="C:endomembrane system"/>
    <property type="evidence" value="ECO:0007669"/>
    <property type="project" value="UniProtKB-SubCell"/>
</dbReference>
<dbReference type="GeneID" id="70233456"/>
<reference evidence="8" key="1">
    <citation type="journal article" date="2021" name="Open Biol.">
        <title>Shared evolutionary footprints suggest mitochondrial oxidative damage underlies multiple complex I losses in fungi.</title>
        <authorList>
            <person name="Schikora-Tamarit M.A."/>
            <person name="Marcet-Houben M."/>
            <person name="Nosek J."/>
            <person name="Gabaldon T."/>
        </authorList>
    </citation>
    <scope>NUCLEOTIDE SEQUENCE</scope>
    <source>
        <strain evidence="8">CBS6075</strain>
    </source>
</reference>
<feature type="transmembrane region" description="Helical" evidence="6">
    <location>
        <begin position="117"/>
        <end position="133"/>
    </location>
</feature>
<comment type="caution">
    <text evidence="8">The sequence shown here is derived from an EMBL/GenBank/DDBJ whole genome shotgun (WGS) entry which is preliminary data.</text>
</comment>
<feature type="region of interest" description="Disordered" evidence="5">
    <location>
        <begin position="766"/>
        <end position="859"/>
    </location>
</feature>
<feature type="non-terminal residue" evidence="8">
    <location>
        <position position="1"/>
    </location>
</feature>
<feature type="transmembrane region" description="Helical" evidence="6">
    <location>
        <begin position="140"/>
        <end position="160"/>
    </location>
</feature>
<dbReference type="PROSITE" id="PS51204">
    <property type="entry name" value="HSA"/>
    <property type="match status" value="1"/>
</dbReference>
<dbReference type="GO" id="GO:0005778">
    <property type="term" value="C:peroxisomal membrane"/>
    <property type="evidence" value="ECO:0007669"/>
    <property type="project" value="UniProtKB-ARBA"/>
</dbReference>
<dbReference type="InterPro" id="IPR010482">
    <property type="entry name" value="TECPR1-like_DysF"/>
</dbReference>
<evidence type="ECO:0000256" key="3">
    <source>
        <dbReference type="ARBA" id="ARBA00022989"/>
    </source>
</evidence>
<evidence type="ECO:0000256" key="4">
    <source>
        <dbReference type="ARBA" id="ARBA00023136"/>
    </source>
</evidence>
<feature type="domain" description="HSA" evidence="7">
    <location>
        <begin position="692"/>
        <end position="767"/>
    </location>
</feature>
<evidence type="ECO:0000313" key="8">
    <source>
        <dbReference type="EMBL" id="KAH3669367.1"/>
    </source>
</evidence>
<keyword evidence="9" id="KW-1185">Reference proteome</keyword>
<dbReference type="Pfam" id="PF06398">
    <property type="entry name" value="Pex24p"/>
    <property type="match status" value="1"/>
</dbReference>
<dbReference type="SMART" id="SM00573">
    <property type="entry name" value="HSA"/>
    <property type="match status" value="1"/>
</dbReference>
<dbReference type="GO" id="GO:0007031">
    <property type="term" value="P:peroxisome organization"/>
    <property type="evidence" value="ECO:0007669"/>
    <property type="project" value="TreeGrafter"/>
</dbReference>
<feature type="transmembrane region" description="Helical" evidence="6">
    <location>
        <begin position="204"/>
        <end position="223"/>
    </location>
</feature>
<evidence type="ECO:0000256" key="2">
    <source>
        <dbReference type="ARBA" id="ARBA00022692"/>
    </source>
</evidence>
<proteinExistence type="predicted"/>
<dbReference type="Pfam" id="PF07529">
    <property type="entry name" value="HSA"/>
    <property type="match status" value="1"/>
</dbReference>
<dbReference type="EMBL" id="JAEUBE010000137">
    <property type="protein sequence ID" value="KAH3669367.1"/>
    <property type="molecule type" value="Genomic_DNA"/>
</dbReference>
<dbReference type="PANTHER" id="PTHR31679">
    <property type="entry name" value="PEROXISOMAL MEMBRANE PROTEIN PEX30-RELATED"/>
    <property type="match status" value="1"/>
</dbReference>
<dbReference type="SMART" id="SM00693">
    <property type="entry name" value="DysFN"/>
    <property type="match status" value="1"/>
</dbReference>
<feature type="compositionally biased region" description="Basic and acidic residues" evidence="5">
    <location>
        <begin position="526"/>
        <end position="557"/>
    </location>
</feature>
<dbReference type="AlphaFoldDB" id="A0A9P8PCJ7"/>
<evidence type="ECO:0000259" key="7">
    <source>
        <dbReference type="PROSITE" id="PS51204"/>
    </source>
</evidence>
<feature type="region of interest" description="Disordered" evidence="5">
    <location>
        <begin position="506"/>
        <end position="575"/>
    </location>
</feature>
<keyword evidence="2 6" id="KW-0812">Transmembrane</keyword>
<dbReference type="Proteomes" id="UP000769157">
    <property type="component" value="Unassembled WGS sequence"/>
</dbReference>
<protein>
    <recommendedName>
        <fullName evidence="7">HSA domain-containing protein</fullName>
    </recommendedName>
</protein>
<dbReference type="OrthoDB" id="5586090at2759"/>
<dbReference type="PANTHER" id="PTHR31679:SF2">
    <property type="entry name" value="PEROXISOMAL MEMBRANE PROTEIN PEX30-RELATED"/>
    <property type="match status" value="1"/>
</dbReference>
<evidence type="ECO:0000256" key="1">
    <source>
        <dbReference type="ARBA" id="ARBA00004127"/>
    </source>
</evidence>
<gene>
    <name evidence="8" type="ORF">OGAPHI_001488</name>
</gene>
<dbReference type="SMART" id="SM00694">
    <property type="entry name" value="DysFC"/>
    <property type="match status" value="1"/>
</dbReference>
<dbReference type="RefSeq" id="XP_046063630.1">
    <property type="nucleotide sequence ID" value="XM_046202255.1"/>
</dbReference>
<organism evidence="8 9">
    <name type="scientific">Ogataea philodendri</name>
    <dbReference type="NCBI Taxonomy" id="1378263"/>
    <lineage>
        <taxon>Eukaryota</taxon>
        <taxon>Fungi</taxon>
        <taxon>Dikarya</taxon>
        <taxon>Ascomycota</taxon>
        <taxon>Saccharomycotina</taxon>
        <taxon>Pichiomycetes</taxon>
        <taxon>Pichiales</taxon>
        <taxon>Pichiaceae</taxon>
        <taxon>Ogataea</taxon>
    </lineage>
</organism>
<feature type="transmembrane region" description="Helical" evidence="6">
    <location>
        <begin position="230"/>
        <end position="249"/>
    </location>
</feature>
<reference evidence="8" key="2">
    <citation type="submission" date="2021-01" db="EMBL/GenBank/DDBJ databases">
        <authorList>
            <person name="Schikora-Tamarit M.A."/>
        </authorList>
    </citation>
    <scope>NUCLEOTIDE SEQUENCE</scope>
    <source>
        <strain evidence="8">CBS6075</strain>
    </source>
</reference>
<accession>A0A9P8PCJ7</accession>
<dbReference type="InterPro" id="IPR014012">
    <property type="entry name" value="HSA_dom"/>
</dbReference>
<dbReference type="InterPro" id="IPR052646">
    <property type="entry name" value="Peroxisomal_PEX28-32"/>
</dbReference>
<comment type="subcellular location">
    <subcellularLocation>
        <location evidence="1">Endomembrane system</location>
        <topology evidence="1">Multi-pass membrane protein</topology>
    </subcellularLocation>
</comment>